<dbReference type="EMBL" id="BART01017825">
    <property type="protein sequence ID" value="GAG82460.1"/>
    <property type="molecule type" value="Genomic_DNA"/>
</dbReference>
<evidence type="ECO:0000313" key="1">
    <source>
        <dbReference type="EMBL" id="GAG82460.1"/>
    </source>
</evidence>
<organism evidence="1">
    <name type="scientific">marine sediment metagenome</name>
    <dbReference type="NCBI Taxonomy" id="412755"/>
    <lineage>
        <taxon>unclassified sequences</taxon>
        <taxon>metagenomes</taxon>
        <taxon>ecological metagenomes</taxon>
    </lineage>
</organism>
<gene>
    <name evidence="1" type="ORF">S01H4_33802</name>
</gene>
<feature type="non-terminal residue" evidence="1">
    <location>
        <position position="1"/>
    </location>
</feature>
<name>X1AIJ1_9ZZZZ</name>
<proteinExistence type="predicted"/>
<sequence>LTAEVIDVNATLSVGYGDFTAEFQNQIVTDLIGEPGDSGSALLDMVGPNLVGLLFAGSSYVTIHNHIGNVLDAMGVTTTPPMNGAESVSVPLLLSNALLMMSLI</sequence>
<protein>
    <submittedName>
        <fullName evidence="1">Uncharacterized protein</fullName>
    </submittedName>
</protein>
<comment type="caution">
    <text evidence="1">The sequence shown here is derived from an EMBL/GenBank/DDBJ whole genome shotgun (WGS) entry which is preliminary data.</text>
</comment>
<dbReference type="AlphaFoldDB" id="X1AIJ1"/>
<reference evidence="1" key="1">
    <citation type="journal article" date="2014" name="Front. Microbiol.">
        <title>High frequency of phylogenetically diverse reductive dehalogenase-homologous genes in deep subseafloor sedimentary metagenomes.</title>
        <authorList>
            <person name="Kawai M."/>
            <person name="Futagami T."/>
            <person name="Toyoda A."/>
            <person name="Takaki Y."/>
            <person name="Nishi S."/>
            <person name="Hori S."/>
            <person name="Arai W."/>
            <person name="Tsubouchi T."/>
            <person name="Morono Y."/>
            <person name="Uchiyama I."/>
            <person name="Ito T."/>
            <person name="Fujiyama A."/>
            <person name="Inagaki F."/>
            <person name="Takami H."/>
        </authorList>
    </citation>
    <scope>NUCLEOTIDE SEQUENCE</scope>
    <source>
        <strain evidence="1">Expedition CK06-06</strain>
    </source>
</reference>
<dbReference type="InterPro" id="IPR009003">
    <property type="entry name" value="Peptidase_S1_PA"/>
</dbReference>
<dbReference type="Gene3D" id="2.40.10.10">
    <property type="entry name" value="Trypsin-like serine proteases"/>
    <property type="match status" value="1"/>
</dbReference>
<dbReference type="SUPFAM" id="SSF50494">
    <property type="entry name" value="Trypsin-like serine proteases"/>
    <property type="match status" value="1"/>
</dbReference>
<accession>X1AIJ1</accession>
<dbReference type="InterPro" id="IPR043504">
    <property type="entry name" value="Peptidase_S1_PA_chymotrypsin"/>
</dbReference>